<dbReference type="PANTHER" id="PTHR30580">
    <property type="entry name" value="PRIMOSOMAL PROTEIN N"/>
    <property type="match status" value="1"/>
</dbReference>
<keyword evidence="3" id="KW-0238">DNA-binding</keyword>
<keyword evidence="2" id="KW-0067">ATP-binding</keyword>
<comment type="caution">
    <text evidence="5">The sequence shown here is derived from an EMBL/GenBank/DDBJ whole genome shotgun (WGS) entry which is preliminary data.</text>
</comment>
<dbReference type="EC" id="3.6.4.-" evidence="5"/>
<dbReference type="GO" id="GO:0006310">
    <property type="term" value="P:DNA recombination"/>
    <property type="evidence" value="ECO:0007669"/>
    <property type="project" value="TreeGrafter"/>
</dbReference>
<dbReference type="GO" id="GO:0006270">
    <property type="term" value="P:DNA replication initiation"/>
    <property type="evidence" value="ECO:0007669"/>
    <property type="project" value="TreeGrafter"/>
</dbReference>
<dbReference type="AlphaFoldDB" id="A0A5J4P7I7"/>
<dbReference type="InterPro" id="IPR027417">
    <property type="entry name" value="P-loop_NTPase"/>
</dbReference>
<dbReference type="GO" id="GO:0006302">
    <property type="term" value="P:double-strand break repair"/>
    <property type="evidence" value="ECO:0007669"/>
    <property type="project" value="TreeGrafter"/>
</dbReference>
<protein>
    <submittedName>
        <fullName evidence="5">Primosomal protein N</fullName>
        <ecNumber evidence="5">3.6.4.-</ecNumber>
    </submittedName>
</protein>
<evidence type="ECO:0000256" key="2">
    <source>
        <dbReference type="ARBA" id="ARBA00022840"/>
    </source>
</evidence>
<dbReference type="GO" id="GO:0016787">
    <property type="term" value="F:hydrolase activity"/>
    <property type="evidence" value="ECO:0007669"/>
    <property type="project" value="UniProtKB-KW"/>
</dbReference>
<dbReference type="GO" id="GO:0003677">
    <property type="term" value="F:DNA binding"/>
    <property type="evidence" value="ECO:0007669"/>
    <property type="project" value="UniProtKB-KW"/>
</dbReference>
<feature type="non-terminal residue" evidence="5">
    <location>
        <position position="1"/>
    </location>
</feature>
<dbReference type="EMBL" id="SNRY01010864">
    <property type="protein sequence ID" value="KAA6305232.1"/>
    <property type="molecule type" value="Genomic_DNA"/>
</dbReference>
<sequence length="191" mass="21936">HSKFPDAERVEIWQKQLTDNDYDIILGVRSSVFLPFKNLGLVIVDEEHETTYKQQDPAPRYHARNAAIVLASECGAKTLLGTATPSIETYHNATTGKYGLVELKERYKEIQMPEILPVDIKELARKKRMNGQFSPLLLEYIREALEKKEQIILFQNRRGFAPMIECKVCGWVPKCKNCDVSLTYHKGINQL</sequence>
<keyword evidence="5" id="KW-0378">Hydrolase</keyword>
<dbReference type="PANTHER" id="PTHR30580:SF0">
    <property type="entry name" value="PRIMOSOMAL PROTEIN N"/>
    <property type="match status" value="1"/>
</dbReference>
<keyword evidence="1" id="KW-0547">Nucleotide-binding</keyword>
<dbReference type="SUPFAM" id="SSF52540">
    <property type="entry name" value="P-loop containing nucleoside triphosphate hydrolases"/>
    <property type="match status" value="1"/>
</dbReference>
<evidence type="ECO:0000256" key="3">
    <source>
        <dbReference type="ARBA" id="ARBA00023125"/>
    </source>
</evidence>
<proteinExistence type="predicted"/>
<gene>
    <name evidence="5" type="ORF">EZS27_043116</name>
</gene>
<accession>A0A5J4P7I7</accession>
<dbReference type="InterPro" id="IPR014001">
    <property type="entry name" value="Helicase_ATP-bd"/>
</dbReference>
<evidence type="ECO:0000259" key="4">
    <source>
        <dbReference type="PROSITE" id="PS51192"/>
    </source>
</evidence>
<evidence type="ECO:0000313" key="5">
    <source>
        <dbReference type="EMBL" id="KAA6305232.1"/>
    </source>
</evidence>
<dbReference type="GO" id="GO:0005524">
    <property type="term" value="F:ATP binding"/>
    <property type="evidence" value="ECO:0007669"/>
    <property type="project" value="UniProtKB-KW"/>
</dbReference>
<dbReference type="Gene3D" id="3.40.50.300">
    <property type="entry name" value="P-loop containing nucleotide triphosphate hydrolases"/>
    <property type="match status" value="1"/>
</dbReference>
<evidence type="ECO:0000256" key="1">
    <source>
        <dbReference type="ARBA" id="ARBA00022741"/>
    </source>
</evidence>
<name>A0A5J4P7I7_9ZZZZ</name>
<reference evidence="5" key="1">
    <citation type="submission" date="2019-03" db="EMBL/GenBank/DDBJ databases">
        <title>Single cell metagenomics reveals metabolic interactions within the superorganism composed of flagellate Streblomastix strix and complex community of Bacteroidetes bacteria on its surface.</title>
        <authorList>
            <person name="Treitli S.C."/>
            <person name="Kolisko M."/>
            <person name="Husnik F."/>
            <person name="Keeling P."/>
            <person name="Hampl V."/>
        </authorList>
    </citation>
    <scope>NUCLEOTIDE SEQUENCE</scope>
    <source>
        <strain evidence="5">STM</strain>
    </source>
</reference>
<feature type="non-terminal residue" evidence="5">
    <location>
        <position position="191"/>
    </location>
</feature>
<feature type="domain" description="Helicase ATP-binding" evidence="4">
    <location>
        <begin position="1"/>
        <end position="103"/>
    </location>
</feature>
<organism evidence="5">
    <name type="scientific">termite gut metagenome</name>
    <dbReference type="NCBI Taxonomy" id="433724"/>
    <lineage>
        <taxon>unclassified sequences</taxon>
        <taxon>metagenomes</taxon>
        <taxon>organismal metagenomes</taxon>
    </lineage>
</organism>
<dbReference type="GO" id="GO:0043138">
    <property type="term" value="F:3'-5' DNA helicase activity"/>
    <property type="evidence" value="ECO:0007669"/>
    <property type="project" value="TreeGrafter"/>
</dbReference>
<dbReference type="PROSITE" id="PS51192">
    <property type="entry name" value="HELICASE_ATP_BIND_1"/>
    <property type="match status" value="1"/>
</dbReference>